<feature type="domain" description="Mannosylglycerate hydrolase MGH1-like glycoside hydrolase" evidence="2">
    <location>
        <begin position="462"/>
        <end position="570"/>
    </location>
</feature>
<keyword evidence="3" id="KW-0378">Hydrolase</keyword>
<reference evidence="4" key="1">
    <citation type="submission" date="2017-06" db="EMBL/GenBank/DDBJ databases">
        <authorList>
            <person name="Varghese N."/>
            <person name="Submissions S."/>
        </authorList>
    </citation>
    <scope>NUCLEOTIDE SEQUENCE [LARGE SCALE GENOMIC DNA]</scope>
    <source>
        <strain evidence="4">5C</strain>
    </source>
</reference>
<feature type="domain" description="Glycosyl hydrolase family 63 C-terminal" evidence="1">
    <location>
        <begin position="740"/>
        <end position="822"/>
    </location>
</feature>
<evidence type="ECO:0000313" key="4">
    <source>
        <dbReference type="Proteomes" id="UP000198480"/>
    </source>
</evidence>
<dbReference type="InterPro" id="IPR008928">
    <property type="entry name" value="6-hairpin_glycosidase_sf"/>
</dbReference>
<dbReference type="AlphaFoldDB" id="A0A239F5K7"/>
<dbReference type="InterPro" id="IPR004888">
    <property type="entry name" value="Glycoside_hydrolase_63"/>
</dbReference>
<dbReference type="Pfam" id="PF22422">
    <property type="entry name" value="MGH1-like_GH"/>
    <property type="match status" value="1"/>
</dbReference>
<proteinExistence type="predicted"/>
<dbReference type="Pfam" id="PF03200">
    <property type="entry name" value="Glyco_hydro_63"/>
    <property type="match status" value="1"/>
</dbReference>
<accession>A0A239F5K7</accession>
<dbReference type="EMBL" id="FZOK01000011">
    <property type="protein sequence ID" value="SNS52107.1"/>
    <property type="molecule type" value="Genomic_DNA"/>
</dbReference>
<dbReference type="PANTHER" id="PTHR10412">
    <property type="entry name" value="MANNOSYL-OLIGOSACCHARIDE GLUCOSIDASE"/>
    <property type="match status" value="1"/>
</dbReference>
<dbReference type="InterPro" id="IPR031335">
    <property type="entry name" value="Glyco_hydro_63_C"/>
</dbReference>
<dbReference type="PANTHER" id="PTHR10412:SF10">
    <property type="entry name" value="GLYCOSYL HYDROLASE FAMILY 63 C-TERMINAL DOMAIN-CONTAINING PROTEIN"/>
    <property type="match status" value="1"/>
</dbReference>
<dbReference type="SUPFAM" id="SSF48208">
    <property type="entry name" value="Six-hairpin glycosidases"/>
    <property type="match status" value="1"/>
</dbReference>
<evidence type="ECO:0000259" key="2">
    <source>
        <dbReference type="Pfam" id="PF22422"/>
    </source>
</evidence>
<dbReference type="InterPro" id="IPR012341">
    <property type="entry name" value="6hp_glycosidase-like_sf"/>
</dbReference>
<dbReference type="GO" id="GO:0004573">
    <property type="term" value="F:Glc3Man9GlcNAc2 oligosaccharide glucosidase activity"/>
    <property type="evidence" value="ECO:0007669"/>
    <property type="project" value="InterPro"/>
</dbReference>
<organism evidence="3 4">
    <name type="scientific">Belliella buryatensis</name>
    <dbReference type="NCBI Taxonomy" id="1500549"/>
    <lineage>
        <taxon>Bacteria</taxon>
        <taxon>Pseudomonadati</taxon>
        <taxon>Bacteroidota</taxon>
        <taxon>Cytophagia</taxon>
        <taxon>Cytophagales</taxon>
        <taxon>Cyclobacteriaceae</taxon>
        <taxon>Belliella</taxon>
    </lineage>
</organism>
<dbReference type="InterPro" id="IPR054491">
    <property type="entry name" value="MGH1-like_GH"/>
</dbReference>
<keyword evidence="4" id="KW-1185">Reference proteome</keyword>
<dbReference type="Proteomes" id="UP000198480">
    <property type="component" value="Unassembled WGS sequence"/>
</dbReference>
<evidence type="ECO:0000313" key="3">
    <source>
        <dbReference type="EMBL" id="SNS52107.1"/>
    </source>
</evidence>
<sequence>MNFQKAVFKRFRKNNYIYFIHPYLFTPSSLLKIGKFRTDSLHSKFMNIEKQRLLEDRERKKHWKKWGPYLTERQWGTVREDYSKDGSAWENVTHEDARSKAYRWGEEGIGGISDHKQKLCISWAFWNGKDPQIKERLFGLTGNQGNHGEDVKELYYYLDSTPTHSYMKMLYKYPQNEFPYGKLVDENRKRGKKEREYELIDTGIFDQDEYFDIFIEYAKNDAEDIVGKATIHNRGDKDAEIVVMPTIWFRKTWFTGHEPFLPKLSKVKKNRIKAFTPKNGNYFFTFEGKPKLKFCDNETNREKLYHIPNEKQYLKDAINDYVVDGNKTHLNPEHFGTKAAAIYKLIIPAKGSASVKFRMMHQQFDDATEHCESILATRKKDADDFYAQIQENIQEEELRQIQRQAFAGMMWGKQFYYYNVERWLDGDPGRYIPPVERKKGRNNHWRHLQNYDIISMPDKWEYPWYAAWDLAFHCIPIARIDPDFAKDQLILLLNEWYMHPNGQIPAYEWNFSDVNPPVHAYAVERVYQIDKKMNGGKGDQEFLERALHKLMLNFNWWVNRKDNDGKNLFEGGFLGLDNISLIDRSHAALYKGKLEQADATSWMAMFSLNLLRISLDLCEFNKVYQFTATKFLEHFLYIAGAMNNISGENISLWDDADNFFYDIFHLHGKDPKVMKVRSIVGIIPFFAVEPIREEMFENLPEFKKRMEFFMKEKPKLASLVTSWEQPGHDKRRLFALLRGHRMKSILQKMLDSDEFLSEYGIRSLSKYHEKNPYSMQINGDVSTISYIPGESDSLMFGGNSNWRGPIWFPINYLIIESLKRYDFYYGGEFSIEYPTGSGNFLTMDLIAKELSLRCMKIFMKDQNGHRPFNGDYKKMQEDPHFRDYILFYEYFHGDNGRGLGASHQTGWTGLVAEMIYKYSKDDSDKKYATPLFRI</sequence>
<gene>
    <name evidence="3" type="ORF">SAMN06295967_111126</name>
</gene>
<name>A0A239F5K7_9BACT</name>
<evidence type="ECO:0000259" key="1">
    <source>
        <dbReference type="Pfam" id="PF03200"/>
    </source>
</evidence>
<dbReference type="GO" id="GO:0009311">
    <property type="term" value="P:oligosaccharide metabolic process"/>
    <property type="evidence" value="ECO:0007669"/>
    <property type="project" value="InterPro"/>
</dbReference>
<protein>
    <submittedName>
        <fullName evidence="3">Glycosyl hydrolase family 63 C-terminal domain-containing protein</fullName>
    </submittedName>
</protein>
<dbReference type="Gene3D" id="1.50.10.10">
    <property type="match status" value="1"/>
</dbReference>